<dbReference type="PANTHER" id="PTHR33154">
    <property type="entry name" value="TRANSCRIPTIONAL REGULATOR, ARSR FAMILY"/>
    <property type="match status" value="1"/>
</dbReference>
<dbReference type="InterPro" id="IPR051081">
    <property type="entry name" value="HTH_MetalResp_TranReg"/>
</dbReference>
<dbReference type="NCBIfam" id="NF033788">
    <property type="entry name" value="HTH_metalloreg"/>
    <property type="match status" value="1"/>
</dbReference>
<dbReference type="InterPro" id="IPR036388">
    <property type="entry name" value="WH-like_DNA-bd_sf"/>
</dbReference>
<proteinExistence type="predicted"/>
<reference evidence="6 7" key="1">
    <citation type="submission" date="2022-07" db="EMBL/GenBank/DDBJ databases">
        <title>Novel species in genus cellulomonas.</title>
        <authorList>
            <person name="Ye L."/>
        </authorList>
    </citation>
    <scope>NUCLEOTIDE SEQUENCE [LARGE SCALE GENOMIC DNA]</scope>
    <source>
        <strain evidence="7">zg-B89</strain>
    </source>
</reference>
<dbReference type="Pfam" id="PF12840">
    <property type="entry name" value="HTH_20"/>
    <property type="match status" value="1"/>
</dbReference>
<dbReference type="InterPro" id="IPR011991">
    <property type="entry name" value="ArsR-like_HTH"/>
</dbReference>
<evidence type="ECO:0000256" key="1">
    <source>
        <dbReference type="ARBA" id="ARBA00023015"/>
    </source>
</evidence>
<evidence type="ECO:0000313" key="7">
    <source>
        <dbReference type="Proteomes" id="UP001316384"/>
    </source>
</evidence>
<dbReference type="RefSeq" id="WP_227576699.1">
    <property type="nucleotide sequence ID" value="NZ_CP101987.1"/>
</dbReference>
<protein>
    <submittedName>
        <fullName evidence="6">Metalloregulator ArsR/SmtB family transcription factor</fullName>
    </submittedName>
</protein>
<dbReference type="InterPro" id="IPR001845">
    <property type="entry name" value="HTH_ArsR_DNA-bd_dom"/>
</dbReference>
<sequence length="129" mass="14176">MSTPHVDLVLAALAEPVRRRLLEHLAGTERAAGELVAAAHDEFGISQPATSQHLRVLREAGVVAVRADGPRRLYRVEPRTLSVVEDWLAAFLDPFAQPLDALETELARGRRELRRRDPSAGQVPEQSAS</sequence>
<name>A0ABY5KPG8_9CELL</name>
<dbReference type="CDD" id="cd00090">
    <property type="entry name" value="HTH_ARSR"/>
    <property type="match status" value="1"/>
</dbReference>
<evidence type="ECO:0000256" key="3">
    <source>
        <dbReference type="ARBA" id="ARBA00023163"/>
    </source>
</evidence>
<dbReference type="SMART" id="SM00418">
    <property type="entry name" value="HTH_ARSR"/>
    <property type="match status" value="1"/>
</dbReference>
<keyword evidence="1" id="KW-0805">Transcription regulation</keyword>
<dbReference type="Proteomes" id="UP001316384">
    <property type="component" value="Chromosome"/>
</dbReference>
<dbReference type="PRINTS" id="PR00778">
    <property type="entry name" value="HTHARSR"/>
</dbReference>
<dbReference type="Gene3D" id="1.10.10.10">
    <property type="entry name" value="Winged helix-like DNA-binding domain superfamily/Winged helix DNA-binding domain"/>
    <property type="match status" value="1"/>
</dbReference>
<keyword evidence="2" id="KW-0238">DNA-binding</keyword>
<keyword evidence="7" id="KW-1185">Reference proteome</keyword>
<evidence type="ECO:0000256" key="4">
    <source>
        <dbReference type="SAM" id="MobiDB-lite"/>
    </source>
</evidence>
<feature type="domain" description="HTH arsR-type" evidence="5">
    <location>
        <begin position="1"/>
        <end position="99"/>
    </location>
</feature>
<gene>
    <name evidence="6" type="ORF">NP048_18045</name>
</gene>
<accession>A0ABY5KPG8</accession>
<evidence type="ECO:0000256" key="2">
    <source>
        <dbReference type="ARBA" id="ARBA00023125"/>
    </source>
</evidence>
<evidence type="ECO:0000313" key="6">
    <source>
        <dbReference type="EMBL" id="UUI71664.1"/>
    </source>
</evidence>
<feature type="region of interest" description="Disordered" evidence="4">
    <location>
        <begin position="110"/>
        <end position="129"/>
    </location>
</feature>
<dbReference type="EMBL" id="CP101987">
    <property type="protein sequence ID" value="UUI71664.1"/>
    <property type="molecule type" value="Genomic_DNA"/>
</dbReference>
<dbReference type="PROSITE" id="PS50987">
    <property type="entry name" value="HTH_ARSR_2"/>
    <property type="match status" value="1"/>
</dbReference>
<dbReference type="PANTHER" id="PTHR33154:SF33">
    <property type="entry name" value="TRANSCRIPTIONAL REPRESSOR SDPR"/>
    <property type="match status" value="1"/>
</dbReference>
<keyword evidence="3" id="KW-0804">Transcription</keyword>
<dbReference type="SUPFAM" id="SSF46785">
    <property type="entry name" value="Winged helix' DNA-binding domain"/>
    <property type="match status" value="1"/>
</dbReference>
<evidence type="ECO:0000259" key="5">
    <source>
        <dbReference type="PROSITE" id="PS50987"/>
    </source>
</evidence>
<organism evidence="6 7">
    <name type="scientific">Cellulomonas xiejunii</name>
    <dbReference type="NCBI Taxonomy" id="2968083"/>
    <lineage>
        <taxon>Bacteria</taxon>
        <taxon>Bacillati</taxon>
        <taxon>Actinomycetota</taxon>
        <taxon>Actinomycetes</taxon>
        <taxon>Micrococcales</taxon>
        <taxon>Cellulomonadaceae</taxon>
        <taxon>Cellulomonas</taxon>
    </lineage>
</organism>
<dbReference type="InterPro" id="IPR036390">
    <property type="entry name" value="WH_DNA-bd_sf"/>
</dbReference>